<dbReference type="GeneID" id="86825212"/>
<gene>
    <name evidence="2" type="ORF">H4687_000565</name>
</gene>
<accession>A0A8I0P183</accession>
<feature type="transmembrane region" description="Helical" evidence="1">
    <location>
        <begin position="131"/>
        <end position="151"/>
    </location>
</feature>
<dbReference type="EMBL" id="JADBGF010000001">
    <property type="protein sequence ID" value="MBE1594436.1"/>
    <property type="molecule type" value="Genomic_DNA"/>
</dbReference>
<evidence type="ECO:0000313" key="3">
    <source>
        <dbReference type="Proteomes" id="UP000629287"/>
    </source>
</evidence>
<keyword evidence="1" id="KW-1133">Transmembrane helix</keyword>
<protein>
    <submittedName>
        <fullName evidence="2">Uncharacterized protein</fullName>
    </submittedName>
</protein>
<dbReference type="RefSeq" id="WP_046917477.1">
    <property type="nucleotide sequence ID" value="NZ_JADBGF010000001.1"/>
</dbReference>
<dbReference type="AlphaFoldDB" id="A0A8I0P183"/>
<organism evidence="2 3">
    <name type="scientific">Streptomyces stelliscabiei</name>
    <dbReference type="NCBI Taxonomy" id="146820"/>
    <lineage>
        <taxon>Bacteria</taxon>
        <taxon>Bacillati</taxon>
        <taxon>Actinomycetota</taxon>
        <taxon>Actinomycetes</taxon>
        <taxon>Kitasatosporales</taxon>
        <taxon>Streptomycetaceae</taxon>
        <taxon>Streptomyces</taxon>
    </lineage>
</organism>
<proteinExistence type="predicted"/>
<reference evidence="2 3" key="1">
    <citation type="submission" date="2020-10" db="EMBL/GenBank/DDBJ databases">
        <title>Sequencing the genomes of 1000 actinobacteria strains.</title>
        <authorList>
            <person name="Klenk H.-P."/>
        </authorList>
    </citation>
    <scope>NUCLEOTIDE SEQUENCE [LARGE SCALE GENOMIC DNA]</scope>
    <source>
        <strain evidence="2 3">DSM 41803</strain>
    </source>
</reference>
<feature type="transmembrane region" description="Helical" evidence="1">
    <location>
        <begin position="102"/>
        <end position="125"/>
    </location>
</feature>
<sequence length="170" mass="18485">MTISNRPAPSGWKLTVAYVLTGAASVLTLYGLYLLNWFPERFGEGRMFLDYRAEYLSFRAEASDPRGWEALGVAYFQIGYLFQTAAFVLLPFVVARTNRWHWLGALAVPAAAWQIGGMSAAGIVNTTFAPVLGPIAGFLALLGWGLARWAVDDAAASAMAGSRSRRTPHP</sequence>
<feature type="transmembrane region" description="Helical" evidence="1">
    <location>
        <begin position="74"/>
        <end position="95"/>
    </location>
</feature>
<evidence type="ECO:0000256" key="1">
    <source>
        <dbReference type="SAM" id="Phobius"/>
    </source>
</evidence>
<keyword evidence="1" id="KW-0472">Membrane</keyword>
<keyword evidence="3" id="KW-1185">Reference proteome</keyword>
<keyword evidence="1" id="KW-0812">Transmembrane</keyword>
<dbReference type="Proteomes" id="UP000629287">
    <property type="component" value="Unassembled WGS sequence"/>
</dbReference>
<feature type="transmembrane region" description="Helical" evidence="1">
    <location>
        <begin position="12"/>
        <end position="33"/>
    </location>
</feature>
<dbReference type="OrthoDB" id="9962278at2"/>
<name>A0A8I0P183_9ACTN</name>
<comment type="caution">
    <text evidence="2">The sequence shown here is derived from an EMBL/GenBank/DDBJ whole genome shotgun (WGS) entry which is preliminary data.</text>
</comment>
<evidence type="ECO:0000313" key="2">
    <source>
        <dbReference type="EMBL" id="MBE1594436.1"/>
    </source>
</evidence>